<reference evidence="1 2" key="1">
    <citation type="journal article" date="2018" name="Nat. Genet.">
        <title>The Rosa genome provides new insights in the design of modern roses.</title>
        <authorList>
            <person name="Bendahmane M."/>
        </authorList>
    </citation>
    <scope>NUCLEOTIDE SEQUENCE [LARGE SCALE GENOMIC DNA]</scope>
    <source>
        <strain evidence="2">cv. Old Blush</strain>
    </source>
</reference>
<dbReference type="AlphaFoldDB" id="A0A2P6RZ89"/>
<name>A0A2P6RZ89_ROSCH</name>
<proteinExistence type="predicted"/>
<keyword evidence="2" id="KW-1185">Reference proteome</keyword>
<evidence type="ECO:0000313" key="2">
    <source>
        <dbReference type="Proteomes" id="UP000238479"/>
    </source>
</evidence>
<evidence type="ECO:0000313" key="1">
    <source>
        <dbReference type="EMBL" id="PRQ51730.1"/>
    </source>
</evidence>
<accession>A0A2P6RZ89</accession>
<sequence length="73" mass="8106">MKFKAKLVTSYCHNFMASLATLMKPWCRDGGLDTGNMCASSLCKLTCEEWGMKKGRRGEKGEKSQIRPKGLGC</sequence>
<comment type="caution">
    <text evidence="1">The sequence shown here is derived from an EMBL/GenBank/DDBJ whole genome shotgun (WGS) entry which is preliminary data.</text>
</comment>
<dbReference type="Gramene" id="PRQ51730">
    <property type="protein sequence ID" value="PRQ51730"/>
    <property type="gene ID" value="RchiOBHm_Chr2g0147701"/>
</dbReference>
<organism evidence="1 2">
    <name type="scientific">Rosa chinensis</name>
    <name type="common">China rose</name>
    <dbReference type="NCBI Taxonomy" id="74649"/>
    <lineage>
        <taxon>Eukaryota</taxon>
        <taxon>Viridiplantae</taxon>
        <taxon>Streptophyta</taxon>
        <taxon>Embryophyta</taxon>
        <taxon>Tracheophyta</taxon>
        <taxon>Spermatophyta</taxon>
        <taxon>Magnoliopsida</taxon>
        <taxon>eudicotyledons</taxon>
        <taxon>Gunneridae</taxon>
        <taxon>Pentapetalae</taxon>
        <taxon>rosids</taxon>
        <taxon>fabids</taxon>
        <taxon>Rosales</taxon>
        <taxon>Rosaceae</taxon>
        <taxon>Rosoideae</taxon>
        <taxon>Rosoideae incertae sedis</taxon>
        <taxon>Rosa</taxon>
    </lineage>
</organism>
<protein>
    <submittedName>
        <fullName evidence="1">Uncharacterized protein</fullName>
    </submittedName>
</protein>
<dbReference type="Proteomes" id="UP000238479">
    <property type="component" value="Chromosome 2"/>
</dbReference>
<dbReference type="EMBL" id="PDCK01000040">
    <property type="protein sequence ID" value="PRQ51730.1"/>
    <property type="molecule type" value="Genomic_DNA"/>
</dbReference>
<gene>
    <name evidence="1" type="ORF">RchiOBHm_Chr2g0147701</name>
</gene>